<keyword evidence="2" id="KW-1185">Reference proteome</keyword>
<reference evidence="1" key="2">
    <citation type="submission" date="2020-09" db="EMBL/GenBank/DDBJ databases">
        <authorList>
            <person name="Sun Q."/>
            <person name="Kim S."/>
        </authorList>
    </citation>
    <scope>NUCLEOTIDE SEQUENCE</scope>
    <source>
        <strain evidence="1">KCTC 12988</strain>
    </source>
</reference>
<protein>
    <submittedName>
        <fullName evidence="1">Uncharacterized protein</fullName>
    </submittedName>
</protein>
<dbReference type="Proteomes" id="UP000644507">
    <property type="component" value="Unassembled WGS sequence"/>
</dbReference>
<evidence type="ECO:0000313" key="1">
    <source>
        <dbReference type="EMBL" id="GHC54936.1"/>
    </source>
</evidence>
<name>A0A918TMW9_9BACT</name>
<gene>
    <name evidence="1" type="ORF">GCM10007100_21910</name>
</gene>
<dbReference type="EMBL" id="BMXI01000008">
    <property type="protein sequence ID" value="GHC54936.1"/>
    <property type="molecule type" value="Genomic_DNA"/>
</dbReference>
<comment type="caution">
    <text evidence="1">The sequence shown here is derived from an EMBL/GenBank/DDBJ whole genome shotgun (WGS) entry which is preliminary data.</text>
</comment>
<evidence type="ECO:0000313" key="2">
    <source>
        <dbReference type="Proteomes" id="UP000644507"/>
    </source>
</evidence>
<dbReference type="AlphaFoldDB" id="A0A918TMW9"/>
<sequence>MKYLFAFLALGVFSLILYLGGSHDVGVSVIRKPKSSVADTKYDHPESVEAGEALFLAEEEQLRDLVSRLGVLGAYETLVEENGEGEALAQEIYLLFNSSGIDFSEFVLALASMKEGHRSYAVSALFDRMARNNWKDIDLFLSNEVVVESSQVLEMSLEVFARGEFGSYSNISPYLESLRSYDAYSGLLVSSLQRLVPIFAEDIYHFSSEEYSGYELPNRKMGEVRAEALRHWVKADSERALSYLEGSASAQDFQTAIQAINSISQRDARTLLSQYEDSENPAARDGALGVKALFLLAEGSLFEGAEVLGELREGGYRDYLADNFASASRAVVEKLISDDPEKFMEEVLKGGLERSSLWMTDGLEAWIEKDAEKAADWVSSRMSTIAPENTQYIAAVYAKEAASQGDISLAQQWADLILDTDTAAEIQEAISKAEASTQY</sequence>
<dbReference type="RefSeq" id="WP_189569988.1">
    <property type="nucleotide sequence ID" value="NZ_BMXI01000008.1"/>
</dbReference>
<proteinExistence type="predicted"/>
<reference evidence="1" key="1">
    <citation type="journal article" date="2014" name="Int. J. Syst. Evol. Microbiol.">
        <title>Complete genome sequence of Corynebacterium casei LMG S-19264T (=DSM 44701T), isolated from a smear-ripened cheese.</title>
        <authorList>
            <consortium name="US DOE Joint Genome Institute (JGI-PGF)"/>
            <person name="Walter F."/>
            <person name="Albersmeier A."/>
            <person name="Kalinowski J."/>
            <person name="Ruckert C."/>
        </authorList>
    </citation>
    <scope>NUCLEOTIDE SEQUENCE</scope>
    <source>
        <strain evidence="1">KCTC 12988</strain>
    </source>
</reference>
<accession>A0A918TMW9</accession>
<organism evidence="1 2">
    <name type="scientific">Roseibacillus persicicus</name>
    <dbReference type="NCBI Taxonomy" id="454148"/>
    <lineage>
        <taxon>Bacteria</taxon>
        <taxon>Pseudomonadati</taxon>
        <taxon>Verrucomicrobiota</taxon>
        <taxon>Verrucomicrobiia</taxon>
        <taxon>Verrucomicrobiales</taxon>
        <taxon>Verrucomicrobiaceae</taxon>
        <taxon>Roseibacillus</taxon>
    </lineage>
</organism>